<evidence type="ECO:0000256" key="4">
    <source>
        <dbReference type="ARBA" id="ARBA00038299"/>
    </source>
</evidence>
<dbReference type="GO" id="GO:0003723">
    <property type="term" value="F:RNA binding"/>
    <property type="evidence" value="ECO:0007669"/>
    <property type="project" value="TreeGrafter"/>
</dbReference>
<evidence type="ECO:0000259" key="5">
    <source>
        <dbReference type="Pfam" id="PF03159"/>
    </source>
</evidence>
<sequence>MGRRSPRFDRWLVERYPLIRQDVTAANGPEVTHYLYVNVTDIAVLAGAKSSSPRREDVVLAILAYVDFLVDLLKPRKKVFLALDGVVPLALFHSERCRRFSAAKQRVEHFDTNSITPGTDFMHSLDQHITFFLRRKMSEDPNWQTPIVVFSGSRVAGDAKFKMLECIREQQALPHAGLASHCAYSTAPEMALVALSTHEPHFCIVSPKDGVGGQTAMHTAPQPDDFCIWHIGILRDYLELEYSGLPTSFHVEVDRVMDDFVFLCLLFGNSVLPGVPTLDVLEGGLEQLMAVYKDTLLKTQKQIIDGGEVQSGHLEELLHEMGRLDKKRIENRYTATLLAKAQPDPLMSSRSVPLSDALLKRLIAWPYGQWYTCWKDMYYYDKLKFERGNMEERLDAVHAYVEGLHWLWDYYTKGIRSWTWSYRFDYAPVLTDIAQPGAHRPHPSPPERGYPLANLEYLLSVLPKISAGLLPDDLRSLVTNTNSPVASLYPNQYMVDTDGARCPEEQVIQLDRFDIDCLVEHFREADLAKLDVLGERLVEKNSPGEVVILKHVQGMKDMAFCTSTLPGHFPDVTEPNSLAFLRRLPPSCIDKVRPGSSYAHMSGDRGRLQERSPSLMGTLQFTGSLDDSSDGEHQKFIIRVDTNCAADIERRRPSAKSIFESFKGMTVFVGWPFLQEAHVLAVSHECHSASLSGQQGEISAQQHCDGKSLEKRFLQHSGISTGPCDLLMLVELLRSGHKETYPLQVCPADDSVLMMMMMMNSLSTWRSLNPTPLPAA</sequence>
<evidence type="ECO:0000313" key="7">
    <source>
        <dbReference type="EMBL" id="CAD7695365.1"/>
    </source>
</evidence>
<dbReference type="Proteomes" id="UP000708148">
    <property type="component" value="Unassembled WGS sequence"/>
</dbReference>
<proteinExistence type="inferred from homology"/>
<dbReference type="PANTHER" id="PTHR12341:SF7">
    <property type="entry name" value="5'-3' EXORIBONUCLEASE 1"/>
    <property type="match status" value="1"/>
</dbReference>
<feature type="domain" description="Xrn1 N-terminal" evidence="5">
    <location>
        <begin position="6"/>
        <end position="205"/>
    </location>
</feature>
<evidence type="ECO:0000256" key="3">
    <source>
        <dbReference type="ARBA" id="ARBA00022839"/>
    </source>
</evidence>
<keyword evidence="1" id="KW-0540">Nuclease</keyword>
<dbReference type="GO" id="GO:0000956">
    <property type="term" value="P:nuclear-transcribed mRNA catabolic process"/>
    <property type="evidence" value="ECO:0007669"/>
    <property type="project" value="TreeGrafter"/>
</dbReference>
<dbReference type="Pfam" id="PF17846">
    <property type="entry name" value="XRN_M"/>
    <property type="match status" value="2"/>
</dbReference>
<keyword evidence="2" id="KW-0378">Hydrolase</keyword>
<dbReference type="OrthoDB" id="372487at2759"/>
<keyword evidence="8" id="KW-1185">Reference proteome</keyword>
<reference evidence="7" key="1">
    <citation type="submission" date="2020-12" db="EMBL/GenBank/DDBJ databases">
        <authorList>
            <person name="Iha C."/>
        </authorList>
    </citation>
    <scope>NUCLEOTIDE SEQUENCE</scope>
</reference>
<evidence type="ECO:0000256" key="2">
    <source>
        <dbReference type="ARBA" id="ARBA00022801"/>
    </source>
</evidence>
<dbReference type="InterPro" id="IPR047007">
    <property type="entry name" value="XRN1_D1_sf"/>
</dbReference>
<feature type="domain" description="Xrn1 helical" evidence="6">
    <location>
        <begin position="370"/>
        <end position="525"/>
    </location>
</feature>
<dbReference type="Gene3D" id="3.40.50.12390">
    <property type="match status" value="2"/>
</dbReference>
<organism evidence="7 8">
    <name type="scientific">Ostreobium quekettii</name>
    <dbReference type="NCBI Taxonomy" id="121088"/>
    <lineage>
        <taxon>Eukaryota</taxon>
        <taxon>Viridiplantae</taxon>
        <taxon>Chlorophyta</taxon>
        <taxon>core chlorophytes</taxon>
        <taxon>Ulvophyceae</taxon>
        <taxon>TCBD clade</taxon>
        <taxon>Bryopsidales</taxon>
        <taxon>Ostreobineae</taxon>
        <taxon>Ostreobiaceae</taxon>
        <taxon>Ostreobium</taxon>
    </lineage>
</organism>
<dbReference type="Gene3D" id="1.25.40.1050">
    <property type="match status" value="1"/>
</dbReference>
<dbReference type="InterPro" id="IPR027073">
    <property type="entry name" value="5_3_exoribonuclease"/>
</dbReference>
<dbReference type="InterPro" id="IPR041412">
    <property type="entry name" value="Xrn1_helical"/>
</dbReference>
<dbReference type="GO" id="GO:0004534">
    <property type="term" value="F:5'-3' RNA exonuclease activity"/>
    <property type="evidence" value="ECO:0007669"/>
    <property type="project" value="TreeGrafter"/>
</dbReference>
<name>A0A8S1ILK5_9CHLO</name>
<dbReference type="AlphaFoldDB" id="A0A8S1ILK5"/>
<keyword evidence="3" id="KW-0269">Exonuclease</keyword>
<evidence type="ECO:0000259" key="6">
    <source>
        <dbReference type="Pfam" id="PF17846"/>
    </source>
</evidence>
<protein>
    <submittedName>
        <fullName evidence="7">Uncharacterized protein</fullName>
    </submittedName>
</protein>
<dbReference type="EMBL" id="CAJHUC010000332">
    <property type="protein sequence ID" value="CAD7695365.1"/>
    <property type="molecule type" value="Genomic_DNA"/>
</dbReference>
<dbReference type="Gene3D" id="2.170.260.40">
    <property type="match status" value="1"/>
</dbReference>
<comment type="caution">
    <text evidence="7">The sequence shown here is derived from an EMBL/GenBank/DDBJ whole genome shotgun (WGS) entry which is preliminary data.</text>
</comment>
<accession>A0A8S1ILK5</accession>
<gene>
    <name evidence="7" type="ORF">OSTQU699_LOCUS726</name>
</gene>
<dbReference type="PANTHER" id="PTHR12341">
    <property type="entry name" value="5'-&gt;3' EXORIBONUCLEASE"/>
    <property type="match status" value="1"/>
</dbReference>
<dbReference type="InterPro" id="IPR004859">
    <property type="entry name" value="Xrn1_N"/>
</dbReference>
<evidence type="ECO:0000313" key="8">
    <source>
        <dbReference type="Proteomes" id="UP000708148"/>
    </source>
</evidence>
<comment type="similarity">
    <text evidence="4">Belongs to the 5'-3' exonuclease family.</text>
</comment>
<feature type="domain" description="Xrn1 helical" evidence="6">
    <location>
        <begin position="251"/>
        <end position="332"/>
    </location>
</feature>
<dbReference type="GO" id="GO:0005634">
    <property type="term" value="C:nucleus"/>
    <property type="evidence" value="ECO:0007669"/>
    <property type="project" value="TreeGrafter"/>
</dbReference>
<dbReference type="Pfam" id="PF03159">
    <property type="entry name" value="XRN_N"/>
    <property type="match status" value="1"/>
</dbReference>
<evidence type="ECO:0000256" key="1">
    <source>
        <dbReference type="ARBA" id="ARBA00022722"/>
    </source>
</evidence>